<proteinExistence type="predicted"/>
<feature type="compositionally biased region" description="Low complexity" evidence="1">
    <location>
        <begin position="26"/>
        <end position="52"/>
    </location>
</feature>
<dbReference type="AlphaFoldDB" id="A0A0V0I9N2"/>
<protein>
    <submittedName>
        <fullName evidence="2">Putative ovule protein</fullName>
    </submittedName>
</protein>
<sequence length="141" mass="16420">MSMENEKEKENAISSLRRTTKHRRSSSVSCFLSSTSDQISHDSPSSSSPNETSKFKKSHHHFPEIKEKCKNIMNQFGRHRRHASADFTYDQISYAKNFEENDETNFDDTEDFPQRNFKSRLPPSPPPYSKVIIPTNIQKHE</sequence>
<feature type="region of interest" description="Disordered" evidence="1">
    <location>
        <begin position="100"/>
        <end position="141"/>
    </location>
</feature>
<feature type="compositionally biased region" description="Basic and acidic residues" evidence="1">
    <location>
        <begin position="1"/>
        <end position="11"/>
    </location>
</feature>
<evidence type="ECO:0000256" key="1">
    <source>
        <dbReference type="SAM" id="MobiDB-lite"/>
    </source>
</evidence>
<reference evidence="2" key="1">
    <citation type="submission" date="2015-12" db="EMBL/GenBank/DDBJ databases">
        <title>Gene expression during late stages of embryo sac development: a critical building block for successful pollen-pistil interactions.</title>
        <authorList>
            <person name="Liu Y."/>
            <person name="Joly V."/>
            <person name="Sabar M."/>
            <person name="Matton D.P."/>
        </authorList>
    </citation>
    <scope>NUCLEOTIDE SEQUENCE</scope>
</reference>
<dbReference type="EMBL" id="GEDG01010155">
    <property type="protein sequence ID" value="JAP28410.1"/>
    <property type="molecule type" value="Transcribed_RNA"/>
</dbReference>
<name>A0A0V0I9N2_SOLCH</name>
<accession>A0A0V0I9N2</accession>
<organism evidence="2">
    <name type="scientific">Solanum chacoense</name>
    <name type="common">Chaco potato</name>
    <dbReference type="NCBI Taxonomy" id="4108"/>
    <lineage>
        <taxon>Eukaryota</taxon>
        <taxon>Viridiplantae</taxon>
        <taxon>Streptophyta</taxon>
        <taxon>Embryophyta</taxon>
        <taxon>Tracheophyta</taxon>
        <taxon>Spermatophyta</taxon>
        <taxon>Magnoliopsida</taxon>
        <taxon>eudicotyledons</taxon>
        <taxon>Gunneridae</taxon>
        <taxon>Pentapetalae</taxon>
        <taxon>asterids</taxon>
        <taxon>lamiids</taxon>
        <taxon>Solanales</taxon>
        <taxon>Solanaceae</taxon>
        <taxon>Solanoideae</taxon>
        <taxon>Solaneae</taxon>
        <taxon>Solanum</taxon>
    </lineage>
</organism>
<dbReference type="PANTHER" id="PTHR33168">
    <property type="entry name" value="STRESS INDUCED PROTEIN-RELATED"/>
    <property type="match status" value="1"/>
</dbReference>
<dbReference type="EMBL" id="GEDG01009281">
    <property type="protein sequence ID" value="JAP29263.1"/>
    <property type="molecule type" value="Transcribed_RNA"/>
</dbReference>
<dbReference type="EMBL" id="GEDG01011219">
    <property type="protein sequence ID" value="JAP27391.1"/>
    <property type="molecule type" value="Transcribed_RNA"/>
</dbReference>
<dbReference type="EMBL" id="GEDG01010388">
    <property type="protein sequence ID" value="JAP28184.1"/>
    <property type="molecule type" value="Transcribed_RNA"/>
</dbReference>
<feature type="compositionally biased region" description="Acidic residues" evidence="1">
    <location>
        <begin position="100"/>
        <end position="111"/>
    </location>
</feature>
<feature type="region of interest" description="Disordered" evidence="1">
    <location>
        <begin position="1"/>
        <end position="64"/>
    </location>
</feature>
<evidence type="ECO:0000313" key="2">
    <source>
        <dbReference type="EMBL" id="JAP29263.1"/>
    </source>
</evidence>